<keyword evidence="5" id="KW-1185">Reference proteome</keyword>
<dbReference type="SMART" id="SM00267">
    <property type="entry name" value="GGDEF"/>
    <property type="match status" value="1"/>
</dbReference>
<comment type="caution">
    <text evidence="4">The sequence shown here is derived from an EMBL/GenBank/DDBJ whole genome shotgun (WGS) entry which is preliminary data.</text>
</comment>
<evidence type="ECO:0000313" key="5">
    <source>
        <dbReference type="Proteomes" id="UP000253759"/>
    </source>
</evidence>
<evidence type="ECO:0000259" key="2">
    <source>
        <dbReference type="PROSITE" id="PS50883"/>
    </source>
</evidence>
<dbReference type="EMBL" id="QQNH01000024">
    <property type="protein sequence ID" value="RDE08090.1"/>
    <property type="molecule type" value="Genomic_DNA"/>
</dbReference>
<dbReference type="CDD" id="cd01948">
    <property type="entry name" value="EAL"/>
    <property type="match status" value="1"/>
</dbReference>
<dbReference type="InterPro" id="IPR035919">
    <property type="entry name" value="EAL_sf"/>
</dbReference>
<keyword evidence="1" id="KW-0812">Transmembrane</keyword>
<dbReference type="SMART" id="SM00052">
    <property type="entry name" value="EAL"/>
    <property type="match status" value="1"/>
</dbReference>
<dbReference type="Proteomes" id="UP000253759">
    <property type="component" value="Unassembled WGS sequence"/>
</dbReference>
<feature type="domain" description="EAL" evidence="2">
    <location>
        <begin position="258"/>
        <end position="506"/>
    </location>
</feature>
<dbReference type="Pfam" id="PF00563">
    <property type="entry name" value="EAL"/>
    <property type="match status" value="1"/>
</dbReference>
<dbReference type="PROSITE" id="PS50883">
    <property type="entry name" value="EAL"/>
    <property type="match status" value="1"/>
</dbReference>
<keyword evidence="1" id="KW-1133">Transmembrane helix</keyword>
<feature type="domain" description="GGDEF" evidence="3">
    <location>
        <begin position="117"/>
        <end position="249"/>
    </location>
</feature>
<evidence type="ECO:0000256" key="1">
    <source>
        <dbReference type="SAM" id="Phobius"/>
    </source>
</evidence>
<keyword evidence="1" id="KW-0472">Membrane</keyword>
<gene>
    <name evidence="4" type="ORF">DVH29_13470</name>
</gene>
<dbReference type="RefSeq" id="WP_114646709.1">
    <property type="nucleotide sequence ID" value="NZ_QQNH01000024.1"/>
</dbReference>
<dbReference type="CDD" id="cd01949">
    <property type="entry name" value="GGDEF"/>
    <property type="match status" value="1"/>
</dbReference>
<dbReference type="PANTHER" id="PTHR44757">
    <property type="entry name" value="DIGUANYLATE CYCLASE DGCP"/>
    <property type="match status" value="1"/>
</dbReference>
<dbReference type="PANTHER" id="PTHR44757:SF2">
    <property type="entry name" value="BIOFILM ARCHITECTURE MAINTENANCE PROTEIN MBAA"/>
    <property type="match status" value="1"/>
</dbReference>
<dbReference type="Gene3D" id="3.20.20.450">
    <property type="entry name" value="EAL domain"/>
    <property type="match status" value="1"/>
</dbReference>
<accession>A0A369W438</accession>
<evidence type="ECO:0000259" key="3">
    <source>
        <dbReference type="PROSITE" id="PS50887"/>
    </source>
</evidence>
<dbReference type="NCBIfam" id="TIGR00254">
    <property type="entry name" value="GGDEF"/>
    <property type="match status" value="1"/>
</dbReference>
<name>A0A369W438_9HYPH</name>
<sequence length="509" mass="54426">MRTELSLTNILAVYRGTALAAGSVAVAIMGAAGAGLAALALEGDYVPAALVGAGLLGLALLGIVVLGYFSLRHALLLAEKQRRDLLDSLNRDALTGALTRKYFLDRLREMVRQCDSQPVAYVQIDMDHLKAINDGSGHAAGDQALVRLARALAELMPGAVIGRLGGDEFGLALPGVTSKAALRRLGERLLEELDRPRPLAGRDMRLSASLGIALAPEDAGDADTLISKADLALYKGKNNGRGAVVAFDRELLTEERHQRFVERELRAAILMDELELYYQPVRTVDGGLRSVEALLRWRHSVRGMISPAAFVPIAEQSDLIGKLGQWVLRRACADFPLLGVPAVAVNVSAAELRNPDYAAHFAEEIANAGLPGENFIVEITETAPLQKNSAERKNLEFLRALGVRIAVDDFGAGHASLGYLRDLSFDIIKIDRAYVAEITSRPVDSMIVQSICRIAADLGVAVIAEGVETPEQHAVLAELGCTGFQGFLLGRPEPLETILAAEGRAVAAA</sequence>
<dbReference type="InterPro" id="IPR001633">
    <property type="entry name" value="EAL_dom"/>
</dbReference>
<reference evidence="5" key="1">
    <citation type="submission" date="2018-07" db="EMBL/GenBank/DDBJ databases">
        <authorList>
            <person name="Liu B.-T."/>
            <person name="Du Z."/>
        </authorList>
    </citation>
    <scope>NUCLEOTIDE SEQUENCE [LARGE SCALE GENOMIC DNA]</scope>
    <source>
        <strain evidence="5">XYN52</strain>
    </source>
</reference>
<feature type="transmembrane region" description="Helical" evidence="1">
    <location>
        <begin position="12"/>
        <end position="39"/>
    </location>
</feature>
<dbReference type="PROSITE" id="PS50887">
    <property type="entry name" value="GGDEF"/>
    <property type="match status" value="1"/>
</dbReference>
<dbReference type="Pfam" id="PF00990">
    <property type="entry name" value="GGDEF"/>
    <property type="match status" value="1"/>
</dbReference>
<organism evidence="4 5">
    <name type="scientific">Pelagibacterium lacus</name>
    <dbReference type="NCBI Taxonomy" id="2282655"/>
    <lineage>
        <taxon>Bacteria</taxon>
        <taxon>Pseudomonadati</taxon>
        <taxon>Pseudomonadota</taxon>
        <taxon>Alphaproteobacteria</taxon>
        <taxon>Hyphomicrobiales</taxon>
        <taxon>Devosiaceae</taxon>
        <taxon>Pelagibacterium</taxon>
    </lineage>
</organism>
<dbReference type="InterPro" id="IPR052155">
    <property type="entry name" value="Biofilm_reg_signaling"/>
</dbReference>
<dbReference type="InterPro" id="IPR029787">
    <property type="entry name" value="Nucleotide_cyclase"/>
</dbReference>
<feature type="transmembrane region" description="Helical" evidence="1">
    <location>
        <begin position="45"/>
        <end position="71"/>
    </location>
</feature>
<dbReference type="SUPFAM" id="SSF55073">
    <property type="entry name" value="Nucleotide cyclase"/>
    <property type="match status" value="1"/>
</dbReference>
<dbReference type="Gene3D" id="3.30.70.270">
    <property type="match status" value="1"/>
</dbReference>
<dbReference type="InterPro" id="IPR043128">
    <property type="entry name" value="Rev_trsase/Diguanyl_cyclase"/>
</dbReference>
<dbReference type="AlphaFoldDB" id="A0A369W438"/>
<evidence type="ECO:0000313" key="4">
    <source>
        <dbReference type="EMBL" id="RDE08090.1"/>
    </source>
</evidence>
<dbReference type="InterPro" id="IPR000160">
    <property type="entry name" value="GGDEF_dom"/>
</dbReference>
<protein>
    <submittedName>
        <fullName evidence="4">Bifunctional diguanylate cyclase/phosphodiesterase</fullName>
    </submittedName>
</protein>
<proteinExistence type="predicted"/>
<dbReference type="OrthoDB" id="9814202at2"/>
<dbReference type="SUPFAM" id="SSF141868">
    <property type="entry name" value="EAL domain-like"/>
    <property type="match status" value="1"/>
</dbReference>